<accession>A0ABS3HQH9</accession>
<evidence type="ECO:0000256" key="1">
    <source>
        <dbReference type="SAM" id="MobiDB-lite"/>
    </source>
</evidence>
<evidence type="ECO:0000313" key="3">
    <source>
        <dbReference type="Proteomes" id="UP000664857"/>
    </source>
</evidence>
<name>A0ABS3HQH9_9ENTE</name>
<protein>
    <submittedName>
        <fullName evidence="2">Uncharacterized protein</fullName>
    </submittedName>
</protein>
<proteinExistence type="predicted"/>
<dbReference type="Proteomes" id="UP000664857">
    <property type="component" value="Unassembled WGS sequence"/>
</dbReference>
<organism evidence="2 3">
    <name type="scientific">Candidatus Vagococcus giribetii</name>
    <dbReference type="NCBI Taxonomy" id="2230876"/>
    <lineage>
        <taxon>Bacteria</taxon>
        <taxon>Bacillati</taxon>
        <taxon>Bacillota</taxon>
        <taxon>Bacilli</taxon>
        <taxon>Lactobacillales</taxon>
        <taxon>Enterococcaceae</taxon>
        <taxon>Vagococcus</taxon>
    </lineage>
</organism>
<comment type="caution">
    <text evidence="2">The sequence shown here is derived from an EMBL/GenBank/DDBJ whole genome shotgun (WGS) entry which is preliminary data.</text>
</comment>
<gene>
    <name evidence="2" type="ORF">DOK76_02905</name>
</gene>
<keyword evidence="3" id="KW-1185">Reference proteome</keyword>
<evidence type="ECO:0000313" key="2">
    <source>
        <dbReference type="EMBL" id="MBO0476003.1"/>
    </source>
</evidence>
<dbReference type="EMBL" id="JAFLVX010000009">
    <property type="protein sequence ID" value="MBO0476003.1"/>
    <property type="molecule type" value="Genomic_DNA"/>
</dbReference>
<feature type="region of interest" description="Disordered" evidence="1">
    <location>
        <begin position="1"/>
        <end position="22"/>
    </location>
</feature>
<sequence>MSSDNPYIPNPPVPVDNPHQETDRELVLKENFSKELLKELNSGNTTFILPDEVTVKEKKKKE</sequence>
<reference evidence="2 3" key="1">
    <citation type="submission" date="2021-03" db="EMBL/GenBank/DDBJ databases">
        <title>Enterococcal diversity collection.</title>
        <authorList>
            <person name="Gilmore M.S."/>
            <person name="Schwartzman J."/>
            <person name="Van Tyne D."/>
            <person name="Martin M."/>
            <person name="Earl A.M."/>
            <person name="Manson A.L."/>
            <person name="Straub T."/>
            <person name="Salamzade R."/>
            <person name="Saavedra J."/>
            <person name="Lebreton F."/>
            <person name="Prichula J."/>
            <person name="Schaufler K."/>
            <person name="Gaca A."/>
            <person name="Sgardioli B."/>
            <person name="Wagenaar J."/>
            <person name="Strong T."/>
        </authorList>
    </citation>
    <scope>NUCLEOTIDE SEQUENCE [LARGE SCALE GENOMIC DNA]</scope>
    <source>
        <strain evidence="2 3">DIV0080</strain>
    </source>
</reference>
<dbReference type="RefSeq" id="WP_206964857.1">
    <property type="nucleotide sequence ID" value="NZ_JAFLVX010000009.1"/>
</dbReference>